<feature type="domain" description="Helitron helicase-like" evidence="3">
    <location>
        <begin position="180"/>
        <end position="334"/>
    </location>
</feature>
<name>A0A9C6TGY0_ARADU</name>
<dbReference type="PANTHER" id="PTHR45786:SF74">
    <property type="entry name" value="ATP-DEPENDENT DNA HELICASE"/>
    <property type="match status" value="1"/>
</dbReference>
<keyword evidence="1" id="KW-0067">ATP-binding</keyword>
<keyword evidence="1" id="KW-0347">Helicase</keyword>
<comment type="similarity">
    <text evidence="1">Belongs to the helicase family.</text>
</comment>
<dbReference type="Pfam" id="PF05970">
    <property type="entry name" value="PIF1"/>
    <property type="match status" value="1"/>
</dbReference>
<comment type="catalytic activity">
    <reaction evidence="1">
        <text>ATP + H2O = ADP + phosphate + H(+)</text>
        <dbReference type="Rhea" id="RHEA:13065"/>
        <dbReference type="ChEBI" id="CHEBI:15377"/>
        <dbReference type="ChEBI" id="CHEBI:15378"/>
        <dbReference type="ChEBI" id="CHEBI:30616"/>
        <dbReference type="ChEBI" id="CHEBI:43474"/>
        <dbReference type="ChEBI" id="CHEBI:456216"/>
        <dbReference type="EC" id="5.6.2.3"/>
    </reaction>
</comment>
<dbReference type="EC" id="5.6.2.3" evidence="1"/>
<dbReference type="RefSeq" id="XP_052113815.1">
    <property type="nucleotide sequence ID" value="XM_052257855.1"/>
</dbReference>
<dbReference type="GO" id="GO:0006310">
    <property type="term" value="P:DNA recombination"/>
    <property type="evidence" value="ECO:0007669"/>
    <property type="project" value="UniProtKB-KW"/>
</dbReference>
<dbReference type="GO" id="GO:0000723">
    <property type="term" value="P:telomere maintenance"/>
    <property type="evidence" value="ECO:0007669"/>
    <property type="project" value="InterPro"/>
</dbReference>
<sequence>MFAFTSLGGKVLDSVNDGSGPPQFIITGQNYHRIGSLLPDPGLYLSLHSYIVFYSRYNAQTSEIDRELITELLQMIDTHNVIAQSFRRVREFYQCHPSEIFSLKLHSHRKVDRRTYNSPSCDEVAALIVGDFDSSDHGHDIIYPLLFPYGENGYQLNIPYRGQVDGYVPGRRTRVSLREFICFCLQIREQEDGIIHKCSRLFQQFVVDCFTMIESQRLYEIRMKQSTIRGEVLQGIEEAMHRGDDEASSIGTQVILPSSFTGGRRYMFNHCQDAMAICKHFGYPDLFLTITCNPNWPEFQRFTERERIPIADRPNISCRVFHAKLKCLLSALYNVVTKYMIHGPCGRLRPSFPCMKDGKCSKFYPKRFVDQTSFDEDGYPIYRRRNMGVTVKINDVDIDNRFVVPYNPLLLMKYQAHINLEFCNKSNFIKYLFKYINKGPDRVTTTVGETYHVGESSQVVDEIKQYYDCRYLSLSESMWRIFAYDIHHRWPSVQRLTFHLSNQQHVVFDDADITTQVYLHNKDLLTMFTGWKMANMWFPDGRSLTYAEYPGKFVYCSKFRERKPRQRGFSIGKLSFAHSSSGELFYMRMLLNEACSAMGFLIDDKEYVSAIKKVAEYDTVSLTREHDANVLKLNEEQRVVYDKIIDCVSNKSSIASLLLPGGKTAHFMFNIPVELTEDTICRIKKDSAKVEVVRLADLIIWDEAPMTNKLAFEALDRTLRDMMVSVSDRNKDLPFGGKVVVRW</sequence>
<keyword evidence="1" id="KW-0227">DNA damage</keyword>
<dbReference type="GO" id="GO:0005524">
    <property type="term" value="F:ATP binding"/>
    <property type="evidence" value="ECO:0007669"/>
    <property type="project" value="UniProtKB-KW"/>
</dbReference>
<reference evidence="5" key="2">
    <citation type="submission" date="2025-08" db="UniProtKB">
        <authorList>
            <consortium name="RefSeq"/>
        </authorList>
    </citation>
    <scope>IDENTIFICATION</scope>
    <source>
        <tissue evidence="5">Whole plant</tissue>
    </source>
</reference>
<dbReference type="GO" id="GO:0006281">
    <property type="term" value="P:DNA repair"/>
    <property type="evidence" value="ECO:0007669"/>
    <property type="project" value="UniProtKB-KW"/>
</dbReference>
<evidence type="ECO:0000256" key="1">
    <source>
        <dbReference type="RuleBase" id="RU363044"/>
    </source>
</evidence>
<dbReference type="GO" id="GO:0043139">
    <property type="term" value="F:5'-3' DNA helicase activity"/>
    <property type="evidence" value="ECO:0007669"/>
    <property type="project" value="UniProtKB-EC"/>
</dbReference>
<keyword evidence="1" id="KW-0233">DNA recombination</keyword>
<keyword evidence="1" id="KW-0547">Nucleotide-binding</keyword>
<organism evidence="4 5">
    <name type="scientific">Arachis duranensis</name>
    <name type="common">Wild peanut</name>
    <dbReference type="NCBI Taxonomy" id="130453"/>
    <lineage>
        <taxon>Eukaryota</taxon>
        <taxon>Viridiplantae</taxon>
        <taxon>Streptophyta</taxon>
        <taxon>Embryophyta</taxon>
        <taxon>Tracheophyta</taxon>
        <taxon>Spermatophyta</taxon>
        <taxon>Magnoliopsida</taxon>
        <taxon>eudicotyledons</taxon>
        <taxon>Gunneridae</taxon>
        <taxon>Pentapetalae</taxon>
        <taxon>rosids</taxon>
        <taxon>fabids</taxon>
        <taxon>Fabales</taxon>
        <taxon>Fabaceae</taxon>
        <taxon>Papilionoideae</taxon>
        <taxon>50 kb inversion clade</taxon>
        <taxon>dalbergioids sensu lato</taxon>
        <taxon>Dalbergieae</taxon>
        <taxon>Pterocarpus clade</taxon>
        <taxon>Arachis</taxon>
    </lineage>
</organism>
<gene>
    <name evidence="5" type="primary">LOC107474753</name>
</gene>
<keyword evidence="1" id="KW-0378">Hydrolase</keyword>
<dbReference type="AlphaFoldDB" id="A0A9C6TGY0"/>
<evidence type="ECO:0000313" key="4">
    <source>
        <dbReference type="Proteomes" id="UP000515211"/>
    </source>
</evidence>
<dbReference type="Pfam" id="PF14214">
    <property type="entry name" value="Helitron_like_N"/>
    <property type="match status" value="1"/>
</dbReference>
<keyword evidence="4" id="KW-1185">Reference proteome</keyword>
<dbReference type="Proteomes" id="UP000515211">
    <property type="component" value="Chromosome 2"/>
</dbReference>
<evidence type="ECO:0000313" key="5">
    <source>
        <dbReference type="RefSeq" id="XP_052113815.1"/>
    </source>
</evidence>
<dbReference type="GO" id="GO:0016787">
    <property type="term" value="F:hydrolase activity"/>
    <property type="evidence" value="ECO:0007669"/>
    <property type="project" value="UniProtKB-KW"/>
</dbReference>
<dbReference type="GeneID" id="107474753"/>
<evidence type="ECO:0000259" key="2">
    <source>
        <dbReference type="Pfam" id="PF05970"/>
    </source>
</evidence>
<proteinExistence type="inferred from homology"/>
<protein>
    <recommendedName>
        <fullName evidence="1">ATP-dependent DNA helicase</fullName>
        <ecNumber evidence="1">5.6.2.3</ecNumber>
    </recommendedName>
</protein>
<dbReference type="InterPro" id="IPR025476">
    <property type="entry name" value="Helitron_helicase-like"/>
</dbReference>
<keyword evidence="1" id="KW-0234">DNA repair</keyword>
<accession>A0A9C6TGY0</accession>
<evidence type="ECO:0000259" key="3">
    <source>
        <dbReference type="Pfam" id="PF14214"/>
    </source>
</evidence>
<dbReference type="InterPro" id="IPR010285">
    <property type="entry name" value="DNA_helicase_pif1-like_DEAD"/>
</dbReference>
<dbReference type="KEGG" id="adu:107474753"/>
<dbReference type="PANTHER" id="PTHR45786">
    <property type="entry name" value="DNA BINDING PROTEIN-LIKE"/>
    <property type="match status" value="1"/>
</dbReference>
<reference evidence="4" key="1">
    <citation type="journal article" date="2016" name="Nat. Genet.">
        <title>The genome sequences of Arachis duranensis and Arachis ipaensis, the diploid ancestors of cultivated peanut.</title>
        <authorList>
            <person name="Bertioli D.J."/>
            <person name="Cannon S.B."/>
            <person name="Froenicke L."/>
            <person name="Huang G."/>
            <person name="Farmer A.D."/>
            <person name="Cannon E.K."/>
            <person name="Liu X."/>
            <person name="Gao D."/>
            <person name="Clevenger J."/>
            <person name="Dash S."/>
            <person name="Ren L."/>
            <person name="Moretzsohn M.C."/>
            <person name="Shirasawa K."/>
            <person name="Huang W."/>
            <person name="Vidigal B."/>
            <person name="Abernathy B."/>
            <person name="Chu Y."/>
            <person name="Niederhuth C.E."/>
            <person name="Umale P."/>
            <person name="Araujo A.C."/>
            <person name="Kozik A."/>
            <person name="Kim K.D."/>
            <person name="Burow M.D."/>
            <person name="Varshney R.K."/>
            <person name="Wang X."/>
            <person name="Zhang X."/>
            <person name="Barkley N."/>
            <person name="Guimaraes P.M."/>
            <person name="Isobe S."/>
            <person name="Guo B."/>
            <person name="Liao B."/>
            <person name="Stalker H.T."/>
            <person name="Schmitz R.J."/>
            <person name="Scheffler B.E."/>
            <person name="Leal-Bertioli S.C."/>
            <person name="Xun X."/>
            <person name="Jackson S.A."/>
            <person name="Michelmore R."/>
            <person name="Ozias-Akins P."/>
        </authorList>
    </citation>
    <scope>NUCLEOTIDE SEQUENCE [LARGE SCALE GENOMIC DNA]</scope>
    <source>
        <strain evidence="4">cv. V14167</strain>
    </source>
</reference>
<comment type="cofactor">
    <cofactor evidence="1">
        <name>Mg(2+)</name>
        <dbReference type="ChEBI" id="CHEBI:18420"/>
    </cofactor>
</comment>
<feature type="domain" description="DNA helicase Pif1-like DEAD-box helicase" evidence="2">
    <location>
        <begin position="652"/>
        <end position="741"/>
    </location>
</feature>